<proteinExistence type="inferred from homology"/>
<dbReference type="InterPro" id="IPR026992">
    <property type="entry name" value="DIOX_N"/>
</dbReference>
<dbReference type="Pfam" id="PF14226">
    <property type="entry name" value="DIOX_N"/>
    <property type="match status" value="1"/>
</dbReference>
<evidence type="ECO:0000256" key="1">
    <source>
        <dbReference type="ARBA" id="ARBA00008056"/>
    </source>
</evidence>
<accession>A0A9P4MMJ0</accession>
<dbReference type="PROSITE" id="PS51471">
    <property type="entry name" value="FE2OG_OXY"/>
    <property type="match status" value="1"/>
</dbReference>
<evidence type="ECO:0000256" key="2">
    <source>
        <dbReference type="RuleBase" id="RU003682"/>
    </source>
</evidence>
<keyword evidence="2" id="KW-0408">Iron</keyword>
<dbReference type="InterPro" id="IPR027443">
    <property type="entry name" value="IPNS-like_sf"/>
</dbReference>
<keyword evidence="2" id="KW-0479">Metal-binding</keyword>
<feature type="domain" description="Fe2OG dioxygenase" evidence="3">
    <location>
        <begin position="161"/>
        <end position="286"/>
    </location>
</feature>
<dbReference type="OrthoDB" id="288590at2759"/>
<dbReference type="InterPro" id="IPR044861">
    <property type="entry name" value="IPNS-like_FE2OG_OXY"/>
</dbReference>
<comment type="caution">
    <text evidence="4">The sequence shown here is derived from an EMBL/GenBank/DDBJ whole genome shotgun (WGS) entry which is preliminary data.</text>
</comment>
<evidence type="ECO:0000313" key="5">
    <source>
        <dbReference type="Proteomes" id="UP000799536"/>
    </source>
</evidence>
<dbReference type="GO" id="GO:0044283">
    <property type="term" value="P:small molecule biosynthetic process"/>
    <property type="evidence" value="ECO:0007669"/>
    <property type="project" value="UniProtKB-ARBA"/>
</dbReference>
<dbReference type="Pfam" id="PF03171">
    <property type="entry name" value="2OG-FeII_Oxy"/>
    <property type="match status" value="1"/>
</dbReference>
<dbReference type="Proteomes" id="UP000799536">
    <property type="component" value="Unassembled WGS sequence"/>
</dbReference>
<keyword evidence="5" id="KW-1185">Reference proteome</keyword>
<dbReference type="PANTHER" id="PTHR47990">
    <property type="entry name" value="2-OXOGLUTARATE (2OG) AND FE(II)-DEPENDENT OXYGENASE SUPERFAMILY PROTEIN-RELATED"/>
    <property type="match status" value="1"/>
</dbReference>
<dbReference type="AlphaFoldDB" id="A0A9P4MMJ0"/>
<name>A0A9P4MMJ0_9PLEO</name>
<dbReference type="EMBL" id="ML994542">
    <property type="protein sequence ID" value="KAF2195982.1"/>
    <property type="molecule type" value="Genomic_DNA"/>
</dbReference>
<gene>
    <name evidence="4" type="ORF">GQ43DRAFT_384299</name>
</gene>
<keyword evidence="2" id="KW-0560">Oxidoreductase</keyword>
<dbReference type="Gene3D" id="2.60.120.330">
    <property type="entry name" value="B-lactam Antibiotic, Isopenicillin N Synthase, Chain"/>
    <property type="match status" value="1"/>
</dbReference>
<evidence type="ECO:0000259" key="3">
    <source>
        <dbReference type="PROSITE" id="PS51471"/>
    </source>
</evidence>
<sequence length="328" mass="37266">MHSTLPIIDFSPVLHGSLEDRERTISEIDKALRTVGAFHLRNHDIERAKIDKWFEWSRRFFDLPLSEKEQLFPTLRSFEQGYFGIEKEKVHGQTALKENFDFGDSKDNIASCWPREDQLPGFRDFAMDFHQDCSRLIGKLLECLSVALKLEPDFFSHYHTGSMFMSSLLHYPAVSSTSVQPGQVVRNPAHSDFGTLTLLFQQKVGGLEVADMGSTEKLSSAAVEKSATFIPVEPNPEMVLVNVGYLLMRWTNARWKNSVHRVSAPSDSINSGSIPERYSFAFFSYPDAQTIVEPLPACHNTEIPKIWGPINAGEYLLSKRDKLYSRIC</sequence>
<evidence type="ECO:0000313" key="4">
    <source>
        <dbReference type="EMBL" id="KAF2195982.1"/>
    </source>
</evidence>
<comment type="similarity">
    <text evidence="1 2">Belongs to the iron/ascorbate-dependent oxidoreductase family.</text>
</comment>
<dbReference type="GO" id="GO:0046872">
    <property type="term" value="F:metal ion binding"/>
    <property type="evidence" value="ECO:0007669"/>
    <property type="project" value="UniProtKB-KW"/>
</dbReference>
<dbReference type="InterPro" id="IPR005123">
    <property type="entry name" value="Oxoglu/Fe-dep_dioxygenase_dom"/>
</dbReference>
<dbReference type="InterPro" id="IPR050231">
    <property type="entry name" value="Iron_ascorbate_oxido_reductase"/>
</dbReference>
<organism evidence="4 5">
    <name type="scientific">Delitschia confertaspora ATCC 74209</name>
    <dbReference type="NCBI Taxonomy" id="1513339"/>
    <lineage>
        <taxon>Eukaryota</taxon>
        <taxon>Fungi</taxon>
        <taxon>Dikarya</taxon>
        <taxon>Ascomycota</taxon>
        <taxon>Pezizomycotina</taxon>
        <taxon>Dothideomycetes</taxon>
        <taxon>Pleosporomycetidae</taxon>
        <taxon>Pleosporales</taxon>
        <taxon>Delitschiaceae</taxon>
        <taxon>Delitschia</taxon>
    </lineage>
</organism>
<dbReference type="SUPFAM" id="SSF51197">
    <property type="entry name" value="Clavaminate synthase-like"/>
    <property type="match status" value="1"/>
</dbReference>
<protein>
    <submittedName>
        <fullName evidence="4">Flavonol synthase/flavanone 3-hydroxylase</fullName>
    </submittedName>
</protein>
<dbReference type="GO" id="GO:0016491">
    <property type="term" value="F:oxidoreductase activity"/>
    <property type="evidence" value="ECO:0007669"/>
    <property type="project" value="UniProtKB-KW"/>
</dbReference>
<reference evidence="4" key="1">
    <citation type="journal article" date="2020" name="Stud. Mycol.">
        <title>101 Dothideomycetes genomes: a test case for predicting lifestyles and emergence of pathogens.</title>
        <authorList>
            <person name="Haridas S."/>
            <person name="Albert R."/>
            <person name="Binder M."/>
            <person name="Bloem J."/>
            <person name="Labutti K."/>
            <person name="Salamov A."/>
            <person name="Andreopoulos B."/>
            <person name="Baker S."/>
            <person name="Barry K."/>
            <person name="Bills G."/>
            <person name="Bluhm B."/>
            <person name="Cannon C."/>
            <person name="Castanera R."/>
            <person name="Culley D."/>
            <person name="Daum C."/>
            <person name="Ezra D."/>
            <person name="Gonzalez J."/>
            <person name="Henrissat B."/>
            <person name="Kuo A."/>
            <person name="Liang C."/>
            <person name="Lipzen A."/>
            <person name="Lutzoni F."/>
            <person name="Magnuson J."/>
            <person name="Mondo S."/>
            <person name="Nolan M."/>
            <person name="Ohm R."/>
            <person name="Pangilinan J."/>
            <person name="Park H.-J."/>
            <person name="Ramirez L."/>
            <person name="Alfaro M."/>
            <person name="Sun H."/>
            <person name="Tritt A."/>
            <person name="Yoshinaga Y."/>
            <person name="Zwiers L.-H."/>
            <person name="Turgeon B."/>
            <person name="Goodwin S."/>
            <person name="Spatafora J."/>
            <person name="Crous P."/>
            <person name="Grigoriev I."/>
        </authorList>
    </citation>
    <scope>NUCLEOTIDE SEQUENCE</scope>
    <source>
        <strain evidence="4">ATCC 74209</strain>
    </source>
</reference>